<keyword evidence="4 5" id="KW-0732">Signal</keyword>
<comment type="similarity">
    <text evidence="2">Belongs to the bacterial solute-binding protein 5 family.</text>
</comment>
<gene>
    <name evidence="7" type="ORF">GA0074692_0758</name>
</gene>
<dbReference type="CDD" id="cd08503">
    <property type="entry name" value="PBP2_NikA_DppA_OppA_like_17"/>
    <property type="match status" value="1"/>
</dbReference>
<dbReference type="InterPro" id="IPR000914">
    <property type="entry name" value="SBP_5_dom"/>
</dbReference>
<dbReference type="Gene3D" id="3.40.190.10">
    <property type="entry name" value="Periplasmic binding protein-like II"/>
    <property type="match status" value="1"/>
</dbReference>
<dbReference type="RefSeq" id="WP_091639355.1">
    <property type="nucleotide sequence ID" value="NZ_FMHW01000002.1"/>
</dbReference>
<dbReference type="AlphaFoldDB" id="A0A1C6RS52"/>
<dbReference type="PIRSF" id="PIRSF002741">
    <property type="entry name" value="MppA"/>
    <property type="match status" value="1"/>
</dbReference>
<dbReference type="PANTHER" id="PTHR30290">
    <property type="entry name" value="PERIPLASMIC BINDING COMPONENT OF ABC TRANSPORTER"/>
    <property type="match status" value="1"/>
</dbReference>
<evidence type="ECO:0000256" key="5">
    <source>
        <dbReference type="SAM" id="SignalP"/>
    </source>
</evidence>
<keyword evidence="8" id="KW-1185">Reference proteome</keyword>
<dbReference type="Pfam" id="PF00496">
    <property type="entry name" value="SBP_bac_5"/>
    <property type="match status" value="1"/>
</dbReference>
<dbReference type="InterPro" id="IPR039424">
    <property type="entry name" value="SBP_5"/>
</dbReference>
<dbReference type="OrthoDB" id="9046151at2"/>
<feature type="signal peptide" evidence="5">
    <location>
        <begin position="1"/>
        <end position="21"/>
    </location>
</feature>
<protein>
    <submittedName>
        <fullName evidence="7">Peptide/nickel transport system substrate-binding protein</fullName>
    </submittedName>
</protein>
<dbReference type="GO" id="GO:0015833">
    <property type="term" value="P:peptide transport"/>
    <property type="evidence" value="ECO:0007669"/>
    <property type="project" value="TreeGrafter"/>
</dbReference>
<dbReference type="Proteomes" id="UP000198959">
    <property type="component" value="Unassembled WGS sequence"/>
</dbReference>
<evidence type="ECO:0000313" key="8">
    <source>
        <dbReference type="Proteomes" id="UP000198959"/>
    </source>
</evidence>
<reference evidence="8" key="1">
    <citation type="submission" date="2016-06" db="EMBL/GenBank/DDBJ databases">
        <authorList>
            <person name="Varghese N."/>
            <person name="Submissions Spin"/>
        </authorList>
    </citation>
    <scope>NUCLEOTIDE SEQUENCE [LARGE SCALE GENOMIC DNA]</scope>
    <source>
        <strain evidence="8">DSM 43817</strain>
    </source>
</reference>
<evidence type="ECO:0000313" key="7">
    <source>
        <dbReference type="EMBL" id="SCL19998.1"/>
    </source>
</evidence>
<dbReference type="PANTHER" id="PTHR30290:SF10">
    <property type="entry name" value="PERIPLASMIC OLIGOPEPTIDE-BINDING PROTEIN-RELATED"/>
    <property type="match status" value="1"/>
</dbReference>
<dbReference type="GO" id="GO:1904680">
    <property type="term" value="F:peptide transmembrane transporter activity"/>
    <property type="evidence" value="ECO:0007669"/>
    <property type="project" value="TreeGrafter"/>
</dbReference>
<name>A0A1C6RS52_9ACTN</name>
<evidence type="ECO:0000256" key="1">
    <source>
        <dbReference type="ARBA" id="ARBA00004193"/>
    </source>
</evidence>
<evidence type="ECO:0000256" key="3">
    <source>
        <dbReference type="ARBA" id="ARBA00022448"/>
    </source>
</evidence>
<dbReference type="GO" id="GO:0042597">
    <property type="term" value="C:periplasmic space"/>
    <property type="evidence" value="ECO:0007669"/>
    <property type="project" value="UniProtKB-ARBA"/>
</dbReference>
<dbReference type="InterPro" id="IPR023765">
    <property type="entry name" value="SBP_5_CS"/>
</dbReference>
<dbReference type="GO" id="GO:0043190">
    <property type="term" value="C:ATP-binding cassette (ABC) transporter complex"/>
    <property type="evidence" value="ECO:0007669"/>
    <property type="project" value="InterPro"/>
</dbReference>
<keyword evidence="3" id="KW-0813">Transport</keyword>
<dbReference type="Gene3D" id="3.10.105.10">
    <property type="entry name" value="Dipeptide-binding Protein, Domain 3"/>
    <property type="match status" value="1"/>
</dbReference>
<accession>A0A1C6RS52</accession>
<comment type="subcellular location">
    <subcellularLocation>
        <location evidence="1">Cell membrane</location>
        <topology evidence="1">Lipid-anchor</topology>
    </subcellularLocation>
</comment>
<dbReference type="InterPro" id="IPR030678">
    <property type="entry name" value="Peptide/Ni-bd"/>
</dbReference>
<evidence type="ECO:0000256" key="2">
    <source>
        <dbReference type="ARBA" id="ARBA00005695"/>
    </source>
</evidence>
<dbReference type="SUPFAM" id="SSF53850">
    <property type="entry name" value="Periplasmic binding protein-like II"/>
    <property type="match status" value="1"/>
</dbReference>
<sequence>MTARRLGAGLAVLAIATPLAACTSGSGGEPLTTRSSATAAIADYTDRSMRVGIASLSTSDTLDPAKITTSGGYAIASQLYDTLTVFSKTGAVEPSLATSVEAGDNAATWTVTLRDDAKWQDGSPVTADDVLFTLDRIFDKKLPPASSLPFVDPKRIDKVDDHTLTFHLKYPTSVFAEAFATPTLSIVPKTFDAAKPIGSGPFKLGDYTAGNRVTFTANQDYWGDGPHTSGLELISFADAAAEAKALIGGQIDVASGIDATQAKVIHAAGGGLNVQSYATSGTLTWVMNVKQKPFDNPVARQALRLAVDRQQLIDQVYDGYATIGNDYFSPFDPLYNKDLPQRTPDAVQAKSMLEKAGFTLPVKVELVGAPTTAWSNAANELLVQQGKAAGFDITFKKVDESTFYGDGYGTYPLSLSYWGFLGIFNQAAFTVTKDAPYNSSHWQDDEFNTAYDKAVRSVDPAEQKTLVAQMQKIEYDRGAYLVPAFLDSISAYAADVSGYSTWPNTDGGNGYHFAGLGFIAK</sequence>
<dbReference type="STRING" id="145854.GA0074692_0758"/>
<organism evidence="7 8">
    <name type="scientific">Micromonospora pallida</name>
    <dbReference type="NCBI Taxonomy" id="145854"/>
    <lineage>
        <taxon>Bacteria</taxon>
        <taxon>Bacillati</taxon>
        <taxon>Actinomycetota</taxon>
        <taxon>Actinomycetes</taxon>
        <taxon>Micromonosporales</taxon>
        <taxon>Micromonosporaceae</taxon>
        <taxon>Micromonospora</taxon>
    </lineage>
</organism>
<dbReference type="PROSITE" id="PS01040">
    <property type="entry name" value="SBP_BACTERIAL_5"/>
    <property type="match status" value="1"/>
</dbReference>
<feature type="chain" id="PRO_5008745046" evidence="5">
    <location>
        <begin position="22"/>
        <end position="521"/>
    </location>
</feature>
<dbReference type="EMBL" id="FMHW01000002">
    <property type="protein sequence ID" value="SCL19998.1"/>
    <property type="molecule type" value="Genomic_DNA"/>
</dbReference>
<feature type="domain" description="Solute-binding protein family 5" evidence="6">
    <location>
        <begin position="92"/>
        <end position="420"/>
    </location>
</feature>
<evidence type="ECO:0000256" key="4">
    <source>
        <dbReference type="ARBA" id="ARBA00022729"/>
    </source>
</evidence>
<proteinExistence type="inferred from homology"/>
<evidence type="ECO:0000259" key="6">
    <source>
        <dbReference type="Pfam" id="PF00496"/>
    </source>
</evidence>